<dbReference type="InterPro" id="IPR007607">
    <property type="entry name" value="BacA/B"/>
</dbReference>
<comment type="similarity">
    <text evidence="1">Belongs to the bactofilin family.</text>
</comment>
<protein>
    <submittedName>
        <fullName evidence="3">Polymer-forming cytoskeletal protein</fullName>
    </submittedName>
</protein>
<dbReference type="PANTHER" id="PTHR35024">
    <property type="entry name" value="HYPOTHETICAL CYTOSOLIC PROTEIN"/>
    <property type="match status" value="1"/>
</dbReference>
<evidence type="ECO:0000256" key="2">
    <source>
        <dbReference type="SAM" id="MobiDB-lite"/>
    </source>
</evidence>
<reference evidence="3 4" key="1">
    <citation type="submission" date="2021-05" db="EMBL/GenBank/DDBJ databases">
        <title>Roseococcus sp. XZZS9, whole genome shotgun sequencing project.</title>
        <authorList>
            <person name="Zhao G."/>
            <person name="Shen L."/>
        </authorList>
    </citation>
    <scope>NUCLEOTIDE SEQUENCE [LARGE SCALE GENOMIC DNA]</scope>
    <source>
        <strain evidence="3 4">XZZS9</strain>
    </source>
</reference>
<comment type="caution">
    <text evidence="3">The sequence shown here is derived from an EMBL/GenBank/DDBJ whole genome shotgun (WGS) entry which is preliminary data.</text>
</comment>
<organism evidence="3 4">
    <name type="scientific">Roseococcus pinisoli</name>
    <dbReference type="NCBI Taxonomy" id="2835040"/>
    <lineage>
        <taxon>Bacteria</taxon>
        <taxon>Pseudomonadati</taxon>
        <taxon>Pseudomonadota</taxon>
        <taxon>Alphaproteobacteria</taxon>
        <taxon>Acetobacterales</taxon>
        <taxon>Roseomonadaceae</taxon>
        <taxon>Roseococcus</taxon>
    </lineage>
</organism>
<evidence type="ECO:0000256" key="1">
    <source>
        <dbReference type="ARBA" id="ARBA00044755"/>
    </source>
</evidence>
<proteinExistence type="inferred from homology"/>
<feature type="region of interest" description="Disordered" evidence="2">
    <location>
        <begin position="1"/>
        <end position="32"/>
    </location>
</feature>
<gene>
    <name evidence="3" type="ORF">KHU32_03115</name>
</gene>
<dbReference type="PANTHER" id="PTHR35024:SF4">
    <property type="entry name" value="POLYMER-FORMING CYTOSKELETAL PROTEIN"/>
    <property type="match status" value="1"/>
</dbReference>
<evidence type="ECO:0000313" key="3">
    <source>
        <dbReference type="EMBL" id="MBS7809911.1"/>
    </source>
</evidence>
<name>A0ABS5Q8D7_9PROT</name>
<dbReference type="Proteomes" id="UP000766336">
    <property type="component" value="Unassembled WGS sequence"/>
</dbReference>
<keyword evidence="4" id="KW-1185">Reference proteome</keyword>
<evidence type="ECO:0000313" key="4">
    <source>
        <dbReference type="Proteomes" id="UP000766336"/>
    </source>
</evidence>
<sequence length="140" mass="14604">MPPKPGAAPTRPGMPATAPGAARSPRPEGQTERRTLIVGRGISLQGTVADAERLVVEGTVESQMIQAAELSVTQTGVFRGEVQVEDAEIGGLFDGTLTARGNLIIRSTGKVKGMARYKKLSVEEGGQIVGSMEMLQGEGT</sequence>
<accession>A0ABS5Q8D7</accession>
<dbReference type="EMBL" id="JAHCDA010000001">
    <property type="protein sequence ID" value="MBS7809911.1"/>
    <property type="molecule type" value="Genomic_DNA"/>
</dbReference>
<dbReference type="Pfam" id="PF04519">
    <property type="entry name" value="Bactofilin"/>
    <property type="match status" value="1"/>
</dbReference>